<proteinExistence type="inferred from homology"/>
<dbReference type="GO" id="GO:0046872">
    <property type="term" value="F:metal ion binding"/>
    <property type="evidence" value="ECO:0007669"/>
    <property type="project" value="UniProtKB-KW"/>
</dbReference>
<comment type="similarity">
    <text evidence="3 12">Belongs to the organic radical-activating enzymes family.</text>
</comment>
<evidence type="ECO:0000256" key="4">
    <source>
        <dbReference type="ARBA" id="ARBA00014281"/>
    </source>
</evidence>
<dbReference type="EC" id="1.97.1.-" evidence="12"/>
<comment type="caution">
    <text evidence="13">The sequence shown here is derived from an EMBL/GenBank/DDBJ whole genome shotgun (WGS) entry which is preliminary data.</text>
</comment>
<dbReference type="GO" id="GO:0051539">
    <property type="term" value="F:4 iron, 4 sulfur cluster binding"/>
    <property type="evidence" value="ECO:0007669"/>
    <property type="project" value="UniProtKB-KW"/>
</dbReference>
<keyword evidence="9" id="KW-0408">Iron</keyword>
<evidence type="ECO:0000256" key="8">
    <source>
        <dbReference type="ARBA" id="ARBA00023002"/>
    </source>
</evidence>
<dbReference type="AlphaFoldDB" id="A0A7X2PCJ7"/>
<keyword evidence="8 12" id="KW-0560">Oxidoreductase</keyword>
<dbReference type="Gene3D" id="3.20.20.70">
    <property type="entry name" value="Aldolase class I"/>
    <property type="match status" value="1"/>
</dbReference>
<keyword evidence="5" id="KW-0004">4Fe-4S</keyword>
<dbReference type="SUPFAM" id="SSF102114">
    <property type="entry name" value="Radical SAM enzymes"/>
    <property type="match status" value="1"/>
</dbReference>
<dbReference type="SFLD" id="SFLDF00299">
    <property type="entry name" value="anaerobic_ribonucleoside-triph"/>
    <property type="match status" value="1"/>
</dbReference>
<sequence length="177" mass="20158">MNYANIKYYDIANGEGVRTSLFVSGCRHHCKDCFNEMAWSFNYGNPFTKEVEDKIISSLEPNYIKGLTLLGGEPMEAENQEALLPFLKRVKLACPDKSIWIYSGFTLEELLGEVPSRGATEIAKEILSIADVLVDGRFIAEEKDISLQFRGSRNQRIIDLKPTFESKEIVLWKDKIK</sequence>
<dbReference type="PANTHER" id="PTHR30352:SF2">
    <property type="entry name" value="ANAEROBIC RIBONUCLEOSIDE-TRIPHOSPHATE REDUCTASE-ACTIVATING PROTEIN"/>
    <property type="match status" value="1"/>
</dbReference>
<dbReference type="SFLD" id="SFLDG01066">
    <property type="entry name" value="organic_radical-activating_enz"/>
    <property type="match status" value="1"/>
</dbReference>
<accession>A0A7X2PCJ7</accession>
<dbReference type="RefSeq" id="WP_154425370.1">
    <property type="nucleotide sequence ID" value="NZ_JAQYPZ010000088.1"/>
</dbReference>
<gene>
    <name evidence="13" type="primary">nrdG</name>
    <name evidence="13" type="ORF">FYJ80_06340</name>
</gene>
<protein>
    <recommendedName>
        <fullName evidence="4 12">Anaerobic ribonucleoside-triphosphate reductase-activating protein</fullName>
        <ecNumber evidence="12">1.97.1.-</ecNumber>
    </recommendedName>
</protein>
<dbReference type="NCBIfam" id="TIGR02491">
    <property type="entry name" value="NrdG"/>
    <property type="match status" value="1"/>
</dbReference>
<keyword evidence="14" id="KW-1185">Reference proteome</keyword>
<evidence type="ECO:0000256" key="12">
    <source>
        <dbReference type="PIRNR" id="PIRNR000368"/>
    </source>
</evidence>
<evidence type="ECO:0000256" key="5">
    <source>
        <dbReference type="ARBA" id="ARBA00022485"/>
    </source>
</evidence>
<comment type="function">
    <text evidence="2 12">Activation of anaerobic ribonucleoside-triphosphate reductase under anaerobic conditions by generation of an organic free radical, using S-adenosylmethionine and reduced flavodoxin as cosubstrates to produce 5'-deoxy-adenosine.</text>
</comment>
<comment type="catalytic activity">
    <reaction evidence="11">
        <text>glycyl-[protein] + reduced [flavodoxin] + S-adenosyl-L-methionine = glycin-2-yl radical-[protein] + semiquinone [flavodoxin] + 5'-deoxyadenosine + L-methionine + H(+)</text>
        <dbReference type="Rhea" id="RHEA:61976"/>
        <dbReference type="Rhea" id="RHEA-COMP:10622"/>
        <dbReference type="Rhea" id="RHEA-COMP:14480"/>
        <dbReference type="Rhea" id="RHEA-COMP:15993"/>
        <dbReference type="Rhea" id="RHEA-COMP:15994"/>
        <dbReference type="ChEBI" id="CHEBI:15378"/>
        <dbReference type="ChEBI" id="CHEBI:17319"/>
        <dbReference type="ChEBI" id="CHEBI:29947"/>
        <dbReference type="ChEBI" id="CHEBI:32722"/>
        <dbReference type="ChEBI" id="CHEBI:57618"/>
        <dbReference type="ChEBI" id="CHEBI:57844"/>
        <dbReference type="ChEBI" id="CHEBI:59789"/>
        <dbReference type="ChEBI" id="CHEBI:140311"/>
    </reaction>
</comment>
<evidence type="ECO:0000256" key="7">
    <source>
        <dbReference type="ARBA" id="ARBA00022723"/>
    </source>
</evidence>
<dbReference type="SFLD" id="SFLDG01063">
    <property type="entry name" value="activating_enzymes__group_1"/>
    <property type="match status" value="1"/>
</dbReference>
<dbReference type="Proteomes" id="UP000460549">
    <property type="component" value="Unassembled WGS sequence"/>
</dbReference>
<evidence type="ECO:0000256" key="6">
    <source>
        <dbReference type="ARBA" id="ARBA00022691"/>
    </source>
</evidence>
<keyword evidence="10" id="KW-0411">Iron-sulfur</keyword>
<dbReference type="InterPro" id="IPR013785">
    <property type="entry name" value="Aldolase_TIM"/>
</dbReference>
<dbReference type="InterPro" id="IPR012837">
    <property type="entry name" value="NrdG"/>
</dbReference>
<dbReference type="InterPro" id="IPR034457">
    <property type="entry name" value="Organic_radical-activating"/>
</dbReference>
<dbReference type="InterPro" id="IPR058240">
    <property type="entry name" value="rSAM_sf"/>
</dbReference>
<evidence type="ECO:0000256" key="3">
    <source>
        <dbReference type="ARBA" id="ARBA00009777"/>
    </source>
</evidence>
<name>A0A7X2PCJ7_9SPIO</name>
<organism evidence="13 14">
    <name type="scientific">Bullifex porci</name>
    <dbReference type="NCBI Taxonomy" id="2606638"/>
    <lineage>
        <taxon>Bacteria</taxon>
        <taxon>Pseudomonadati</taxon>
        <taxon>Spirochaetota</taxon>
        <taxon>Spirochaetia</taxon>
        <taxon>Spirochaetales</taxon>
        <taxon>Spirochaetaceae</taxon>
        <taxon>Bullifex</taxon>
    </lineage>
</organism>
<keyword evidence="7" id="KW-0479">Metal-binding</keyword>
<comment type="cofactor">
    <cofactor evidence="1">
        <name>[4Fe-4S] cluster</name>
        <dbReference type="ChEBI" id="CHEBI:49883"/>
    </cofactor>
</comment>
<dbReference type="InterPro" id="IPR001989">
    <property type="entry name" value="Radical_activat_CS"/>
</dbReference>
<dbReference type="PANTHER" id="PTHR30352">
    <property type="entry name" value="PYRUVATE FORMATE-LYASE-ACTIVATING ENZYME"/>
    <property type="match status" value="1"/>
</dbReference>
<evidence type="ECO:0000256" key="1">
    <source>
        <dbReference type="ARBA" id="ARBA00001966"/>
    </source>
</evidence>
<dbReference type="SFLD" id="SFLDS00029">
    <property type="entry name" value="Radical_SAM"/>
    <property type="match status" value="1"/>
</dbReference>
<evidence type="ECO:0000313" key="13">
    <source>
        <dbReference type="EMBL" id="MSU06399.1"/>
    </source>
</evidence>
<evidence type="ECO:0000256" key="9">
    <source>
        <dbReference type="ARBA" id="ARBA00023004"/>
    </source>
</evidence>
<dbReference type="GO" id="GO:0043365">
    <property type="term" value="F:[formate-C-acetyltransferase]-activating enzyme activity"/>
    <property type="evidence" value="ECO:0007669"/>
    <property type="project" value="InterPro"/>
</dbReference>
<dbReference type="PROSITE" id="PS01087">
    <property type="entry name" value="RADICAL_ACTIVATING"/>
    <property type="match status" value="1"/>
</dbReference>
<reference evidence="13 14" key="1">
    <citation type="submission" date="2019-08" db="EMBL/GenBank/DDBJ databases">
        <title>In-depth cultivation of the pig gut microbiome towards novel bacterial diversity and tailored functional studies.</title>
        <authorList>
            <person name="Wylensek D."/>
            <person name="Hitch T.C.A."/>
            <person name="Clavel T."/>
        </authorList>
    </citation>
    <scope>NUCLEOTIDE SEQUENCE [LARGE SCALE GENOMIC DNA]</scope>
    <source>
        <strain evidence="13 14">NM-380-WT-3C1</strain>
    </source>
</reference>
<keyword evidence="6" id="KW-0949">S-adenosyl-L-methionine</keyword>
<dbReference type="Pfam" id="PF13353">
    <property type="entry name" value="Fer4_12"/>
    <property type="match status" value="1"/>
</dbReference>
<dbReference type="PIRSF" id="PIRSF000368">
    <property type="entry name" value="NrdG"/>
    <property type="match status" value="1"/>
</dbReference>
<evidence type="ECO:0000256" key="10">
    <source>
        <dbReference type="ARBA" id="ARBA00023014"/>
    </source>
</evidence>
<dbReference type="GO" id="GO:0004748">
    <property type="term" value="F:ribonucleoside-diphosphate reductase activity, thioredoxin disulfide as acceptor"/>
    <property type="evidence" value="ECO:0007669"/>
    <property type="project" value="TreeGrafter"/>
</dbReference>
<evidence type="ECO:0000256" key="11">
    <source>
        <dbReference type="ARBA" id="ARBA00047365"/>
    </source>
</evidence>
<evidence type="ECO:0000313" key="14">
    <source>
        <dbReference type="Proteomes" id="UP000460549"/>
    </source>
</evidence>
<evidence type="ECO:0000256" key="2">
    <source>
        <dbReference type="ARBA" id="ARBA00003852"/>
    </source>
</evidence>
<dbReference type="InterPro" id="IPR007197">
    <property type="entry name" value="rSAM"/>
</dbReference>
<dbReference type="EMBL" id="VUNN01000010">
    <property type="protein sequence ID" value="MSU06399.1"/>
    <property type="molecule type" value="Genomic_DNA"/>
</dbReference>